<feature type="compositionally biased region" description="Basic and acidic residues" evidence="1">
    <location>
        <begin position="1"/>
        <end position="10"/>
    </location>
</feature>
<dbReference type="HOGENOM" id="CLU_076390_0_0_1"/>
<dbReference type="OMA" id="HPTRELM"/>
<dbReference type="Proteomes" id="UP000011761">
    <property type="component" value="Unassembled WGS sequence"/>
</dbReference>
<gene>
    <name evidence="2" type="ORF">BAUCODRAFT_122825</name>
</gene>
<dbReference type="RefSeq" id="XP_007676719.1">
    <property type="nucleotide sequence ID" value="XM_007678529.1"/>
</dbReference>
<reference evidence="2 3" key="1">
    <citation type="journal article" date="2012" name="PLoS Pathog.">
        <title>Diverse lifestyles and strategies of plant pathogenesis encoded in the genomes of eighteen Dothideomycetes fungi.</title>
        <authorList>
            <person name="Ohm R.A."/>
            <person name="Feau N."/>
            <person name="Henrissat B."/>
            <person name="Schoch C.L."/>
            <person name="Horwitz B.A."/>
            <person name="Barry K.W."/>
            <person name="Condon B.J."/>
            <person name="Copeland A.C."/>
            <person name="Dhillon B."/>
            <person name="Glaser F."/>
            <person name="Hesse C.N."/>
            <person name="Kosti I."/>
            <person name="LaButti K."/>
            <person name="Lindquist E.A."/>
            <person name="Lucas S."/>
            <person name="Salamov A.A."/>
            <person name="Bradshaw R.E."/>
            <person name="Ciuffetti L."/>
            <person name="Hamelin R.C."/>
            <person name="Kema G.H.J."/>
            <person name="Lawrence C."/>
            <person name="Scott J.A."/>
            <person name="Spatafora J.W."/>
            <person name="Turgeon B.G."/>
            <person name="de Wit P.J.G.M."/>
            <person name="Zhong S."/>
            <person name="Goodwin S.B."/>
            <person name="Grigoriev I.V."/>
        </authorList>
    </citation>
    <scope>NUCLEOTIDE SEQUENCE [LARGE SCALE GENOMIC DNA]</scope>
    <source>
        <strain evidence="2 3">UAMH 10762</strain>
    </source>
</reference>
<dbReference type="KEGG" id="bcom:BAUCODRAFT_122825"/>
<dbReference type="PANTHER" id="PTHR41805">
    <property type="entry name" value="EXPRESSED PROTEIN"/>
    <property type="match status" value="1"/>
</dbReference>
<accession>M2MJJ6</accession>
<sequence length="217" mass="24868">MAEKRKREDGANVPDYRPGKKKQKRGFITGPANLPDGPYKRKTQKLKDTLIKQAKIKKDYAKVKKRTDEHDSATTKDHQEQVARHEPSSSEAGPEPSTAPHPDRQTLIDRQQTAPNLDSAEVGDASADYPARRERRPRHQPFKLEHEQALRRKAEAEERRKAREEALRQRQTKLEERERFRRAMAKARSGGPNGQRKLGRESKVLLEKVKRMVTGGG</sequence>
<protein>
    <recommendedName>
        <fullName evidence="4">rRNA-processing protein FYV7</fullName>
    </recommendedName>
</protein>
<evidence type="ECO:0000256" key="1">
    <source>
        <dbReference type="SAM" id="MobiDB-lite"/>
    </source>
</evidence>
<keyword evidence="3" id="KW-1185">Reference proteome</keyword>
<dbReference type="AlphaFoldDB" id="M2MJJ6"/>
<organism evidence="2 3">
    <name type="scientific">Baudoinia panamericana (strain UAMH 10762)</name>
    <name type="common">Angels' share fungus</name>
    <name type="synonym">Baudoinia compniacensis (strain UAMH 10762)</name>
    <dbReference type="NCBI Taxonomy" id="717646"/>
    <lineage>
        <taxon>Eukaryota</taxon>
        <taxon>Fungi</taxon>
        <taxon>Dikarya</taxon>
        <taxon>Ascomycota</taxon>
        <taxon>Pezizomycotina</taxon>
        <taxon>Dothideomycetes</taxon>
        <taxon>Dothideomycetidae</taxon>
        <taxon>Mycosphaerellales</taxon>
        <taxon>Teratosphaeriaceae</taxon>
        <taxon>Baudoinia</taxon>
    </lineage>
</organism>
<feature type="compositionally biased region" description="Basic and acidic residues" evidence="1">
    <location>
        <begin position="142"/>
        <end position="181"/>
    </location>
</feature>
<evidence type="ECO:0008006" key="4">
    <source>
        <dbReference type="Google" id="ProtNLM"/>
    </source>
</evidence>
<evidence type="ECO:0000313" key="2">
    <source>
        <dbReference type="EMBL" id="EMC96866.1"/>
    </source>
</evidence>
<proteinExistence type="predicted"/>
<dbReference type="GeneID" id="19107717"/>
<dbReference type="OrthoDB" id="2135053at2759"/>
<dbReference type="PANTHER" id="PTHR41805:SF1">
    <property type="entry name" value="RRNA-PROCESSING PROTEIN FYV7"/>
    <property type="match status" value="1"/>
</dbReference>
<dbReference type="EMBL" id="KB445555">
    <property type="protein sequence ID" value="EMC96866.1"/>
    <property type="molecule type" value="Genomic_DNA"/>
</dbReference>
<feature type="region of interest" description="Disordered" evidence="1">
    <location>
        <begin position="1"/>
        <end position="206"/>
    </location>
</feature>
<name>M2MJJ6_BAUPA</name>
<feature type="compositionally biased region" description="Basic and acidic residues" evidence="1">
    <location>
        <begin position="45"/>
        <end position="88"/>
    </location>
</feature>
<feature type="compositionally biased region" description="Low complexity" evidence="1">
    <location>
        <begin position="89"/>
        <end position="100"/>
    </location>
</feature>
<dbReference type="eggNOG" id="ENOG502SBYU">
    <property type="taxonomic scope" value="Eukaryota"/>
</dbReference>
<evidence type="ECO:0000313" key="3">
    <source>
        <dbReference type="Proteomes" id="UP000011761"/>
    </source>
</evidence>